<evidence type="ECO:0000313" key="2">
    <source>
        <dbReference type="EMBL" id="VAW06152.1"/>
    </source>
</evidence>
<reference evidence="2" key="1">
    <citation type="submission" date="2018-06" db="EMBL/GenBank/DDBJ databases">
        <authorList>
            <person name="Zhirakovskaya E."/>
        </authorList>
    </citation>
    <scope>NUCLEOTIDE SEQUENCE</scope>
</reference>
<accession>A0A3B0SV19</accession>
<dbReference type="EMBL" id="UOEI01000455">
    <property type="protein sequence ID" value="VAW06152.1"/>
    <property type="molecule type" value="Genomic_DNA"/>
</dbReference>
<proteinExistence type="predicted"/>
<name>A0A3B0SV19_9ZZZZ</name>
<feature type="region of interest" description="Disordered" evidence="1">
    <location>
        <begin position="109"/>
        <end position="165"/>
    </location>
</feature>
<evidence type="ECO:0000256" key="1">
    <source>
        <dbReference type="SAM" id="MobiDB-lite"/>
    </source>
</evidence>
<feature type="compositionally biased region" description="Low complexity" evidence="1">
    <location>
        <begin position="119"/>
        <end position="165"/>
    </location>
</feature>
<sequence>MNYKMPRWLRSLMIVAMGILFAAVTSAVVYAVTGTEGSTGQTRAGDHNWRDVQAEGNALCQSCHFLEHNAHGPNTTCLDCHAPDPGDHAARVVTCTTCHNMGGGGMGGFTTQDSPLPDPTTTAPTTTSSTTSTTAAPTTTTSSTTSTTAAPTTTSSSSTTTTAAP</sequence>
<protein>
    <submittedName>
        <fullName evidence="2">Uncharacterized protein</fullName>
    </submittedName>
</protein>
<dbReference type="InterPro" id="IPR036280">
    <property type="entry name" value="Multihaem_cyt_sf"/>
</dbReference>
<organism evidence="2">
    <name type="scientific">hydrothermal vent metagenome</name>
    <dbReference type="NCBI Taxonomy" id="652676"/>
    <lineage>
        <taxon>unclassified sequences</taxon>
        <taxon>metagenomes</taxon>
        <taxon>ecological metagenomes</taxon>
    </lineage>
</organism>
<dbReference type="AlphaFoldDB" id="A0A3B0SV19"/>
<gene>
    <name evidence="2" type="ORF">MNBD_ACTINO01-86</name>
</gene>
<dbReference type="SUPFAM" id="SSF48695">
    <property type="entry name" value="Multiheme cytochromes"/>
    <property type="match status" value="1"/>
</dbReference>